<organism evidence="3 4">
    <name type="scientific">Patulibacter brassicae</name>
    <dbReference type="NCBI Taxonomy" id="1705717"/>
    <lineage>
        <taxon>Bacteria</taxon>
        <taxon>Bacillati</taxon>
        <taxon>Actinomycetota</taxon>
        <taxon>Thermoleophilia</taxon>
        <taxon>Solirubrobacterales</taxon>
        <taxon>Patulibacteraceae</taxon>
        <taxon>Patulibacter</taxon>
    </lineage>
</organism>
<comment type="caution">
    <text evidence="3">The sequence shown here is derived from an EMBL/GenBank/DDBJ whole genome shotgun (WGS) entry which is preliminary data.</text>
</comment>
<dbReference type="Gene3D" id="2.40.160.210">
    <property type="entry name" value="Acyl-CoA thioesterase, double hotdog domain"/>
    <property type="match status" value="1"/>
</dbReference>
<dbReference type="InterPro" id="IPR052389">
    <property type="entry name" value="Sec_Metab_Biosynth-Assoc"/>
</dbReference>
<evidence type="ECO:0000313" key="3">
    <source>
        <dbReference type="EMBL" id="MDX8153064.1"/>
    </source>
</evidence>
<dbReference type="EMBL" id="JAXAVX010000010">
    <property type="protein sequence ID" value="MDX8153064.1"/>
    <property type="molecule type" value="Genomic_DNA"/>
</dbReference>
<evidence type="ECO:0000313" key="4">
    <source>
        <dbReference type="Proteomes" id="UP001277761"/>
    </source>
</evidence>
<dbReference type="Pfam" id="PF13622">
    <property type="entry name" value="4HBT_3"/>
    <property type="match status" value="1"/>
</dbReference>
<keyword evidence="4" id="KW-1185">Reference proteome</keyword>
<proteinExistence type="predicted"/>
<dbReference type="InterPro" id="IPR042171">
    <property type="entry name" value="Acyl-CoA_hotdog"/>
</dbReference>
<dbReference type="InterPro" id="IPR049449">
    <property type="entry name" value="TesB_ACOT8-like_N"/>
</dbReference>
<dbReference type="PANTHER" id="PTHR38110">
    <property type="entry name" value="CHROMOSOME 23, WHOLE GENOME SHOTGUN SEQUENCE"/>
    <property type="match status" value="1"/>
</dbReference>
<dbReference type="InterPro" id="IPR029069">
    <property type="entry name" value="HotDog_dom_sf"/>
</dbReference>
<dbReference type="Proteomes" id="UP001277761">
    <property type="component" value="Unassembled WGS sequence"/>
</dbReference>
<dbReference type="RefSeq" id="WP_319955216.1">
    <property type="nucleotide sequence ID" value="NZ_JAXAVX010000010.1"/>
</dbReference>
<reference evidence="3 4" key="1">
    <citation type="submission" date="2023-11" db="EMBL/GenBank/DDBJ databases">
        <authorList>
            <person name="Xu M."/>
            <person name="Jiang T."/>
        </authorList>
    </citation>
    <scope>NUCLEOTIDE SEQUENCE [LARGE SCALE GENOMIC DNA]</scope>
    <source>
        <strain evidence="3 4">SD</strain>
    </source>
</reference>
<name>A0ABU4VPT0_9ACTN</name>
<dbReference type="PANTHER" id="PTHR38110:SF1">
    <property type="entry name" value="THIOESTERASE DOMAIN-CONTAINING PROTEIN"/>
    <property type="match status" value="1"/>
</dbReference>
<accession>A0ABU4VPT0</accession>
<feature type="domain" description="Acyl-CoA thioesterase-like N-terminal HotDog" evidence="1">
    <location>
        <begin position="30"/>
        <end position="112"/>
    </location>
</feature>
<feature type="domain" description="Acyl-CoA thioesterase-like C-terminal" evidence="2">
    <location>
        <begin position="157"/>
        <end position="290"/>
    </location>
</feature>
<sequence>MTSTGAATAFDRAIAVVPGPTATTAVATIDPAWGAPTGPNGGYLAATVIRAIELLVDPDDALRLRSLTLHYLRGAGPGPLELEVEALRRGRRITSLRIAARQDDRPILAGLAALAAPGIASPVAWGPVSPAPRPAPARDAGLVPVHEYRPDAGRWMQPVPQMPPIVHEVRFAPQLGGVPLAGRVPDPGGAVETGGWVSLPEPRRIDAALVALALDVWWPPVFEAVTRPVIAPTIDLTIHFRADVPRVGLDGDAVFGLYRSTSAGEGMVEEDARVFGEDGTLLAESRQLALLVAAG</sequence>
<evidence type="ECO:0000259" key="1">
    <source>
        <dbReference type="Pfam" id="PF13622"/>
    </source>
</evidence>
<dbReference type="InterPro" id="IPR049450">
    <property type="entry name" value="ACOT8-like_C"/>
</dbReference>
<dbReference type="SUPFAM" id="SSF54637">
    <property type="entry name" value="Thioesterase/thiol ester dehydrase-isomerase"/>
    <property type="match status" value="2"/>
</dbReference>
<gene>
    <name evidence="3" type="ORF">SK069_15805</name>
</gene>
<evidence type="ECO:0000259" key="2">
    <source>
        <dbReference type="Pfam" id="PF20789"/>
    </source>
</evidence>
<dbReference type="Pfam" id="PF20789">
    <property type="entry name" value="4HBT_3C"/>
    <property type="match status" value="1"/>
</dbReference>
<protein>
    <submittedName>
        <fullName evidence="3">Thioesterase family protein</fullName>
    </submittedName>
</protein>